<comment type="caution">
    <text evidence="2">The sequence shown here is derived from an EMBL/GenBank/DDBJ whole genome shotgun (WGS) entry which is preliminary data.</text>
</comment>
<proteinExistence type="predicted"/>
<dbReference type="AlphaFoldDB" id="A0A2N5DXE6"/>
<sequence>MGHITMKTTTLLIAALLSAASALPALANQQVITMQVDSQKIGFSTYTRQDLSGLKPAASQRTALRDPVARQIIASSGDNHLFDDSTLYN</sequence>
<keyword evidence="3" id="KW-1185">Reference proteome</keyword>
<feature type="signal peptide" evidence="1">
    <location>
        <begin position="1"/>
        <end position="27"/>
    </location>
</feature>
<evidence type="ECO:0000313" key="3">
    <source>
        <dbReference type="Proteomes" id="UP000234240"/>
    </source>
</evidence>
<protein>
    <submittedName>
        <fullName evidence="2">Uncharacterized protein</fullName>
    </submittedName>
</protein>
<dbReference type="Proteomes" id="UP000234240">
    <property type="component" value="Unassembled WGS sequence"/>
</dbReference>
<feature type="chain" id="PRO_5014775504" evidence="1">
    <location>
        <begin position="28"/>
        <end position="89"/>
    </location>
</feature>
<keyword evidence="1" id="KW-0732">Signal</keyword>
<accession>A0A2N5DXE6</accession>
<evidence type="ECO:0000313" key="2">
    <source>
        <dbReference type="EMBL" id="PLR32048.1"/>
    </source>
</evidence>
<reference evidence="2 3" key="1">
    <citation type="submission" date="2017-12" db="EMBL/GenBank/DDBJ databases">
        <title>Characterization of six clinical isolates of Enterochimera gen. nov., a novel genus of the Yersiniaciae family and the three species Enterochimera arupensis sp. nov., Enterochimera coloradensis sp. nov, and Enterochimera californica sp. nov.</title>
        <authorList>
            <person name="Rossi A."/>
            <person name="Fisher M."/>
        </authorList>
    </citation>
    <scope>NUCLEOTIDE SEQUENCE [LARGE SCALE GENOMIC DNA]</scope>
    <source>
        <strain evidence="3">2015-Iso6</strain>
    </source>
</reference>
<gene>
    <name evidence="2" type="ORF">CYR55_19290</name>
</gene>
<evidence type="ECO:0000256" key="1">
    <source>
        <dbReference type="SAM" id="SignalP"/>
    </source>
</evidence>
<organism evidence="2 3">
    <name type="scientific">Chimaeribacter californicus</name>
    <dbReference type="NCBI Taxonomy" id="2060067"/>
    <lineage>
        <taxon>Bacteria</taxon>
        <taxon>Pseudomonadati</taxon>
        <taxon>Pseudomonadota</taxon>
        <taxon>Gammaproteobacteria</taxon>
        <taxon>Enterobacterales</taxon>
        <taxon>Yersiniaceae</taxon>
        <taxon>Chimaeribacter</taxon>
    </lineage>
</organism>
<dbReference type="EMBL" id="PJZF01000022">
    <property type="protein sequence ID" value="PLR32048.1"/>
    <property type="molecule type" value="Genomic_DNA"/>
</dbReference>
<name>A0A2N5DXE6_9GAMM</name>